<dbReference type="CDD" id="cd06186">
    <property type="entry name" value="NOX_Duox_like_FAD_NADP"/>
    <property type="match status" value="1"/>
</dbReference>
<evidence type="ECO:0000256" key="3">
    <source>
        <dbReference type="ARBA" id="ARBA00022692"/>
    </source>
</evidence>
<dbReference type="EMBL" id="ML993582">
    <property type="protein sequence ID" value="KAF2171754.1"/>
    <property type="molecule type" value="Genomic_DNA"/>
</dbReference>
<dbReference type="SUPFAM" id="SSF52343">
    <property type="entry name" value="Ferredoxin reductase-like, C-terminal NADP-linked domain"/>
    <property type="match status" value="1"/>
</dbReference>
<evidence type="ECO:0008006" key="14">
    <source>
        <dbReference type="Google" id="ProtNLM"/>
    </source>
</evidence>
<keyword evidence="6" id="KW-0406">Ion transport</keyword>
<feature type="transmembrane region" description="Helical" evidence="8">
    <location>
        <begin position="366"/>
        <end position="387"/>
    </location>
</feature>
<dbReference type="Gene3D" id="3.40.50.80">
    <property type="entry name" value="Nucleotide-binding domain of ferredoxin-NADP reductase (FNR) module"/>
    <property type="match status" value="1"/>
</dbReference>
<feature type="transmembrane region" description="Helical" evidence="8">
    <location>
        <begin position="178"/>
        <end position="195"/>
    </location>
</feature>
<organism evidence="12 13">
    <name type="scientific">Zasmidium cellare ATCC 36951</name>
    <dbReference type="NCBI Taxonomy" id="1080233"/>
    <lineage>
        <taxon>Eukaryota</taxon>
        <taxon>Fungi</taxon>
        <taxon>Dikarya</taxon>
        <taxon>Ascomycota</taxon>
        <taxon>Pezizomycotina</taxon>
        <taxon>Dothideomycetes</taxon>
        <taxon>Dothideomycetidae</taxon>
        <taxon>Mycosphaerellales</taxon>
        <taxon>Mycosphaerellaceae</taxon>
        <taxon>Zasmidium</taxon>
    </lineage>
</organism>
<evidence type="ECO:0000256" key="1">
    <source>
        <dbReference type="ARBA" id="ARBA00004141"/>
    </source>
</evidence>
<dbReference type="InterPro" id="IPR051410">
    <property type="entry name" value="Ferric/Cupric_Reductase"/>
</dbReference>
<feature type="transmembrane region" description="Helical" evidence="8">
    <location>
        <begin position="394"/>
        <end position="414"/>
    </location>
</feature>
<keyword evidence="3 8" id="KW-0812">Transmembrane</keyword>
<feature type="signal peptide" evidence="9">
    <location>
        <begin position="1"/>
        <end position="20"/>
    </location>
</feature>
<feature type="domain" description="Ferric oxidoreductase" evidence="10">
    <location>
        <begin position="289"/>
        <end position="409"/>
    </location>
</feature>
<dbReference type="AlphaFoldDB" id="A0A6A6CX72"/>
<evidence type="ECO:0000256" key="6">
    <source>
        <dbReference type="ARBA" id="ARBA00023065"/>
    </source>
</evidence>
<dbReference type="Proteomes" id="UP000799537">
    <property type="component" value="Unassembled WGS sequence"/>
</dbReference>
<keyword evidence="7 8" id="KW-0472">Membrane</keyword>
<keyword evidence="5" id="KW-0560">Oxidoreductase</keyword>
<dbReference type="OrthoDB" id="167398at2759"/>
<dbReference type="SFLD" id="SFLDG01168">
    <property type="entry name" value="Ferric_reductase_subgroup_(FRE"/>
    <property type="match status" value="1"/>
</dbReference>
<gene>
    <name evidence="12" type="ORF">M409DRAFT_50405</name>
</gene>
<dbReference type="PANTHER" id="PTHR32361">
    <property type="entry name" value="FERRIC/CUPRIC REDUCTASE TRANSMEMBRANE COMPONENT"/>
    <property type="match status" value="1"/>
</dbReference>
<evidence type="ECO:0000313" key="12">
    <source>
        <dbReference type="EMBL" id="KAF2171754.1"/>
    </source>
</evidence>
<feature type="transmembrane region" description="Helical" evidence="8">
    <location>
        <begin position="248"/>
        <end position="268"/>
    </location>
</feature>
<keyword evidence="9" id="KW-0732">Signal</keyword>
<dbReference type="GO" id="GO:0006826">
    <property type="term" value="P:iron ion transport"/>
    <property type="evidence" value="ECO:0007669"/>
    <property type="project" value="TreeGrafter"/>
</dbReference>
<evidence type="ECO:0000313" key="13">
    <source>
        <dbReference type="Proteomes" id="UP000799537"/>
    </source>
</evidence>
<feature type="transmembrane region" description="Helical" evidence="8">
    <location>
        <begin position="327"/>
        <end position="346"/>
    </location>
</feature>
<dbReference type="RefSeq" id="XP_033672643.1">
    <property type="nucleotide sequence ID" value="XM_033811524.1"/>
</dbReference>
<evidence type="ECO:0000256" key="9">
    <source>
        <dbReference type="SAM" id="SignalP"/>
    </source>
</evidence>
<dbReference type="GO" id="GO:0015677">
    <property type="term" value="P:copper ion import"/>
    <property type="evidence" value="ECO:0007669"/>
    <property type="project" value="TreeGrafter"/>
</dbReference>
<keyword evidence="4 8" id="KW-1133">Transmembrane helix</keyword>
<evidence type="ECO:0000256" key="2">
    <source>
        <dbReference type="ARBA" id="ARBA00022448"/>
    </source>
</evidence>
<dbReference type="GeneID" id="54564796"/>
<evidence type="ECO:0000256" key="7">
    <source>
        <dbReference type="ARBA" id="ARBA00023136"/>
    </source>
</evidence>
<dbReference type="InterPro" id="IPR013121">
    <property type="entry name" value="Fe_red_NAD-bd_6"/>
</dbReference>
<dbReference type="GO" id="GO:0005886">
    <property type="term" value="C:plasma membrane"/>
    <property type="evidence" value="ECO:0007669"/>
    <property type="project" value="TreeGrafter"/>
</dbReference>
<evidence type="ECO:0000256" key="8">
    <source>
        <dbReference type="SAM" id="Phobius"/>
    </source>
</evidence>
<dbReference type="SFLD" id="SFLDS00052">
    <property type="entry name" value="Ferric_Reductase_Domain"/>
    <property type="match status" value="1"/>
</dbReference>
<evidence type="ECO:0000259" key="10">
    <source>
        <dbReference type="Pfam" id="PF01794"/>
    </source>
</evidence>
<dbReference type="InterPro" id="IPR013130">
    <property type="entry name" value="Fe3_Rdtase_TM_dom"/>
</dbReference>
<dbReference type="InterPro" id="IPR039261">
    <property type="entry name" value="FNR_nucleotide-bd"/>
</dbReference>
<dbReference type="GO" id="GO:0000293">
    <property type="term" value="F:ferric-chelate reductase activity"/>
    <property type="evidence" value="ECO:0007669"/>
    <property type="project" value="UniProtKB-ARBA"/>
</dbReference>
<dbReference type="GO" id="GO:0006879">
    <property type="term" value="P:intracellular iron ion homeostasis"/>
    <property type="evidence" value="ECO:0007669"/>
    <property type="project" value="TreeGrafter"/>
</dbReference>
<proteinExistence type="predicted"/>
<keyword evidence="13" id="KW-1185">Reference proteome</keyword>
<protein>
    <recommendedName>
        <fullName evidence="14">FAD-binding FR-type domain-containing protein</fullName>
    </recommendedName>
</protein>
<accession>A0A6A6CX72</accession>
<feature type="domain" description="Ferric reductase NAD binding" evidence="11">
    <location>
        <begin position="593"/>
        <end position="721"/>
    </location>
</feature>
<keyword evidence="2" id="KW-0813">Transport</keyword>
<dbReference type="Pfam" id="PF01794">
    <property type="entry name" value="Ferric_reduct"/>
    <property type="match status" value="1"/>
</dbReference>
<dbReference type="PANTHER" id="PTHR32361:SF9">
    <property type="entry name" value="FERRIC REDUCTASE TRANSMEMBRANE COMPONENT 3-RELATED"/>
    <property type="match status" value="1"/>
</dbReference>
<evidence type="ECO:0000256" key="4">
    <source>
        <dbReference type="ARBA" id="ARBA00022989"/>
    </source>
</evidence>
<dbReference type="Pfam" id="PF08030">
    <property type="entry name" value="NAD_binding_6"/>
    <property type="match status" value="1"/>
</dbReference>
<evidence type="ECO:0000256" key="5">
    <source>
        <dbReference type="ARBA" id="ARBA00023002"/>
    </source>
</evidence>
<reference evidence="12" key="1">
    <citation type="journal article" date="2020" name="Stud. Mycol.">
        <title>101 Dothideomycetes genomes: a test case for predicting lifestyles and emergence of pathogens.</title>
        <authorList>
            <person name="Haridas S."/>
            <person name="Albert R."/>
            <person name="Binder M."/>
            <person name="Bloem J."/>
            <person name="Labutti K."/>
            <person name="Salamov A."/>
            <person name="Andreopoulos B."/>
            <person name="Baker S."/>
            <person name="Barry K."/>
            <person name="Bills G."/>
            <person name="Bluhm B."/>
            <person name="Cannon C."/>
            <person name="Castanera R."/>
            <person name="Culley D."/>
            <person name="Daum C."/>
            <person name="Ezra D."/>
            <person name="Gonzalez J."/>
            <person name="Henrissat B."/>
            <person name="Kuo A."/>
            <person name="Liang C."/>
            <person name="Lipzen A."/>
            <person name="Lutzoni F."/>
            <person name="Magnuson J."/>
            <person name="Mondo S."/>
            <person name="Nolan M."/>
            <person name="Ohm R."/>
            <person name="Pangilinan J."/>
            <person name="Park H.-J."/>
            <person name="Ramirez L."/>
            <person name="Alfaro M."/>
            <person name="Sun H."/>
            <person name="Tritt A."/>
            <person name="Yoshinaga Y."/>
            <person name="Zwiers L.-H."/>
            <person name="Turgeon B."/>
            <person name="Goodwin S."/>
            <person name="Spatafora J."/>
            <person name="Crous P."/>
            <person name="Grigoriev I."/>
        </authorList>
    </citation>
    <scope>NUCLEOTIDE SEQUENCE</scope>
    <source>
        <strain evidence="12">ATCC 36951</strain>
    </source>
</reference>
<feature type="chain" id="PRO_5025427698" description="FAD-binding FR-type domain-containing protein" evidence="9">
    <location>
        <begin position="21"/>
        <end position="741"/>
    </location>
</feature>
<name>A0A6A6CX72_ZASCE</name>
<comment type="subcellular location">
    <subcellularLocation>
        <location evidence="1">Membrane</location>
        <topology evidence="1">Multi-pass membrane protein</topology>
    </subcellularLocation>
</comment>
<sequence length="741" mass="84126">MALSLFSVLALASFFASTIADHEAVQEYSWYKDYYPLPEDYCFNGCYTAADYVTFDVTPAEDADNYYFSLCSNDLKIKSIFYCAQKYCTYEQAVAGRNKMSPECEGNAGFPLPTVDSMRLSQQALDQISVINSTTGLATAPPEGLPLTTPIVPDQEWVDLSIRTVKEFYFNWDVSFDFSFALIGFWGLVLLIGIAHRATVFLGKAPGSGESSWWLWARKNLILPATFSKHQAEAVAWTYTIPPRLESIILFLYVIMNFVMCFPAYNLFVGNQYYAAKKLQLARYIADRTGFLSIAQLPMVWVFAARNDPFMWLTGWSFATYNRFHRWIARISVVHAIVHSIAYTVFEFYKYGDASGYNLSWTAEYWYCGGIATIIMSLMLLFSSYFFREKFYDLFLMVHIAMSIIFFVTLWYHVKIFSGEFNYFLYPCIAIWSIDRLLRIGRTAFISVMPRFTKGVKATATYHCTTEMVRLDITDFMPDKKIVPGLYYYLYMPAGLRGYESHPFTLCSWRRSVSNATSPTHSINDKEVETSDRLISSEYSPGEIAHTMLVRPYAGMTGRLQKKLISSHTSVTSSQETVFLEGPYGEKLDLSNYSDVLVICGGSGITAAISHTHFLMAENPDTRIRIAWAVPQRHLPDDICANELASAIHTNRVKMTVYLTSAAEEEAHDPAKLPVHPPYDIKFGRPHIEGIMRQHRQIATKSLAIVTCGTPQMSDVCRKAVGNVLGEEGVEVGYYNETMVW</sequence>
<evidence type="ECO:0000259" key="11">
    <source>
        <dbReference type="Pfam" id="PF08030"/>
    </source>
</evidence>